<accession>A0A271IX59</accession>
<dbReference type="Pfam" id="PF16989">
    <property type="entry name" value="T6SS_VasJ"/>
    <property type="match status" value="1"/>
</dbReference>
<feature type="compositionally biased region" description="Low complexity" evidence="1">
    <location>
        <begin position="204"/>
        <end position="231"/>
    </location>
</feature>
<feature type="region of interest" description="Disordered" evidence="1">
    <location>
        <begin position="188"/>
        <end position="238"/>
    </location>
</feature>
<dbReference type="Pfam" id="PF06812">
    <property type="entry name" value="ImpA_N"/>
    <property type="match status" value="1"/>
</dbReference>
<dbReference type="EMBL" id="MQWD01000001">
    <property type="protein sequence ID" value="PAP75305.1"/>
    <property type="molecule type" value="Genomic_DNA"/>
</dbReference>
<dbReference type="RefSeq" id="WP_095508941.1">
    <property type="nucleotide sequence ID" value="NZ_MQWD01000001.1"/>
</dbReference>
<gene>
    <name evidence="3" type="ORF">BSZ37_02030</name>
</gene>
<dbReference type="PANTHER" id="PTHR37024">
    <property type="entry name" value="TYPE VI SECRETION SYSTEM DUF2094 AND IMPA-RELATED DOMAIN PROTEIN"/>
    <property type="match status" value="1"/>
</dbReference>
<protein>
    <submittedName>
        <fullName evidence="3">Type VI secretion system ImpA domain-containing protein</fullName>
    </submittedName>
</protein>
<evidence type="ECO:0000256" key="1">
    <source>
        <dbReference type="SAM" id="MobiDB-lite"/>
    </source>
</evidence>
<dbReference type="PANTHER" id="PTHR37024:SF3">
    <property type="entry name" value="TYPE VI SECRETION SYSTEM PROTEIN TSSA"/>
    <property type="match status" value="1"/>
</dbReference>
<dbReference type="InterPro" id="IPR017739">
    <property type="entry name" value="T6SS-assoc_VCA0119"/>
</dbReference>
<organism evidence="3 4">
    <name type="scientific">Rubrivirga marina</name>
    <dbReference type="NCBI Taxonomy" id="1196024"/>
    <lineage>
        <taxon>Bacteria</taxon>
        <taxon>Pseudomonadati</taxon>
        <taxon>Rhodothermota</taxon>
        <taxon>Rhodothermia</taxon>
        <taxon>Rhodothermales</taxon>
        <taxon>Rubricoccaceae</taxon>
        <taxon>Rubrivirga</taxon>
    </lineage>
</organism>
<evidence type="ECO:0000259" key="2">
    <source>
        <dbReference type="Pfam" id="PF06812"/>
    </source>
</evidence>
<reference evidence="3 4" key="1">
    <citation type="submission" date="2016-11" db="EMBL/GenBank/DDBJ databases">
        <title>Study of marine rhodopsin-containing bacteria.</title>
        <authorList>
            <person name="Yoshizawa S."/>
            <person name="Kumagai Y."/>
            <person name="Kogure K."/>
        </authorList>
    </citation>
    <scope>NUCLEOTIDE SEQUENCE [LARGE SCALE GENOMIC DNA]</scope>
    <source>
        <strain evidence="3 4">SAORIC-28</strain>
    </source>
</reference>
<dbReference type="AlphaFoldDB" id="A0A271IX59"/>
<dbReference type="NCBIfam" id="TIGR03362">
    <property type="entry name" value="VI_chp_7"/>
    <property type="match status" value="1"/>
</dbReference>
<comment type="caution">
    <text evidence="3">The sequence shown here is derived from an EMBL/GenBank/DDBJ whole genome shotgun (WGS) entry which is preliminary data.</text>
</comment>
<dbReference type="OrthoDB" id="1522895at2"/>
<proteinExistence type="predicted"/>
<feature type="region of interest" description="Disordered" evidence="1">
    <location>
        <begin position="137"/>
        <end position="157"/>
    </location>
</feature>
<feature type="domain" description="ImpA N-terminal" evidence="2">
    <location>
        <begin position="20"/>
        <end position="128"/>
    </location>
</feature>
<evidence type="ECO:0000313" key="4">
    <source>
        <dbReference type="Proteomes" id="UP000216339"/>
    </source>
</evidence>
<sequence>MADDETLEPLTTPRLEAIRAPIPGDNPAGEDMKYEDDFLTLKAEVDELGAATGEVDFSAIVDLSTKILSERSKDLAVAGYLVLGLTRTAGYSGIAEGLAATRAVTEGFWDDAFPPVRRMRGRQAALQFVAERTSAWIQNNRAEPEDRESLEHAEAETSALQEFVTEAMGEDAPAFSGVLREIREQLRRLPKPEPPPEEVPPAPEVDAPAAAEPTPTASAPSTPAPSASAAPSGGGGDASFSTAKEAGIVVMKVAQFFRDEDPYDAVAFGLVRAVRWNAIPGAPPTGKIPPPPKPRRDALAGMLTAGNHAVLVREAEASFQQSPFHFWLDLQRLVAGALKALGAPAAAAHATVVDATASLVRRVPSLTTVTFLDGTPFADPLTVAWLQEIAAPGAGGGGGGGADSASADAIREARETASGGDVPGAVAALMVGAGNPRDRFERGVAAAEMCLGAGRPDVALALLDDADEAVRAHRLDVWDADAAASALRLLHTACTALRNTAGTPQRKTDLTDRADEAFARLARLDPALAMRSTPPPKP</sequence>
<feature type="compositionally biased region" description="Basic and acidic residues" evidence="1">
    <location>
        <begin position="142"/>
        <end position="155"/>
    </location>
</feature>
<dbReference type="InterPro" id="IPR010657">
    <property type="entry name" value="ImpA_N"/>
</dbReference>
<evidence type="ECO:0000313" key="3">
    <source>
        <dbReference type="EMBL" id="PAP75305.1"/>
    </source>
</evidence>
<name>A0A271IX59_9BACT</name>
<dbReference type="Proteomes" id="UP000216339">
    <property type="component" value="Unassembled WGS sequence"/>
</dbReference>
<keyword evidence="4" id="KW-1185">Reference proteome</keyword>